<evidence type="ECO:0000313" key="1">
    <source>
        <dbReference type="EMBL" id="MBY27337.1"/>
    </source>
</evidence>
<proteinExistence type="predicted"/>
<sequence>MKNKDENNETKVIIHDMKKLTLQMLEKEDALLNSKINSQDKNKLLAVYSGISQAYAMLEKWFDKGAPHGPQNTFHGGTNTNNTNFNNNNNNIYNYYYYNVTKSN</sequence>
<gene>
    <name evidence="1" type="ORF">g.49994</name>
</gene>
<dbReference type="AlphaFoldDB" id="A0A2S2PD07"/>
<reference evidence="1" key="1">
    <citation type="submission" date="2018-04" db="EMBL/GenBank/DDBJ databases">
        <title>Transcriptome of Schizaphis graminum biotype I.</title>
        <authorList>
            <person name="Scully E.D."/>
            <person name="Geib S.M."/>
            <person name="Palmer N.A."/>
            <person name="Koch K."/>
            <person name="Bradshaw J."/>
            <person name="Heng-Moss T."/>
            <person name="Sarath G."/>
        </authorList>
    </citation>
    <scope>NUCLEOTIDE SEQUENCE</scope>
</reference>
<organism evidence="1">
    <name type="scientific">Schizaphis graminum</name>
    <name type="common">Green bug aphid</name>
    <dbReference type="NCBI Taxonomy" id="13262"/>
    <lineage>
        <taxon>Eukaryota</taxon>
        <taxon>Metazoa</taxon>
        <taxon>Ecdysozoa</taxon>
        <taxon>Arthropoda</taxon>
        <taxon>Hexapoda</taxon>
        <taxon>Insecta</taxon>
        <taxon>Pterygota</taxon>
        <taxon>Neoptera</taxon>
        <taxon>Paraneoptera</taxon>
        <taxon>Hemiptera</taxon>
        <taxon>Sternorrhyncha</taxon>
        <taxon>Aphidomorpha</taxon>
        <taxon>Aphidoidea</taxon>
        <taxon>Aphididae</taxon>
        <taxon>Aphidini</taxon>
        <taxon>Schizaphis</taxon>
    </lineage>
</organism>
<accession>A0A2S2PD07</accession>
<protein>
    <submittedName>
        <fullName evidence="1">Uncharacterized protein</fullName>
    </submittedName>
</protein>
<dbReference type="EMBL" id="GGMR01014718">
    <property type="protein sequence ID" value="MBY27337.1"/>
    <property type="molecule type" value="Transcribed_RNA"/>
</dbReference>
<name>A0A2S2PD07_SCHGA</name>